<name>A0ABP0TF47_9BRYO</name>
<organism evidence="2 3">
    <name type="scientific">Sphagnum troendelagicum</name>
    <dbReference type="NCBI Taxonomy" id="128251"/>
    <lineage>
        <taxon>Eukaryota</taxon>
        <taxon>Viridiplantae</taxon>
        <taxon>Streptophyta</taxon>
        <taxon>Embryophyta</taxon>
        <taxon>Bryophyta</taxon>
        <taxon>Sphagnophytina</taxon>
        <taxon>Sphagnopsida</taxon>
        <taxon>Sphagnales</taxon>
        <taxon>Sphagnaceae</taxon>
        <taxon>Sphagnum</taxon>
    </lineage>
</organism>
<feature type="transmembrane region" description="Helical" evidence="1">
    <location>
        <begin position="12"/>
        <end position="31"/>
    </location>
</feature>
<keyword evidence="1" id="KW-0812">Transmembrane</keyword>
<dbReference type="PANTHER" id="PTHR34368:SF1">
    <property type="entry name" value="OS01G0962200 PROTEIN"/>
    <property type="match status" value="1"/>
</dbReference>
<feature type="transmembrane region" description="Helical" evidence="1">
    <location>
        <begin position="169"/>
        <end position="187"/>
    </location>
</feature>
<evidence type="ECO:0008006" key="4">
    <source>
        <dbReference type="Google" id="ProtNLM"/>
    </source>
</evidence>
<keyword evidence="3" id="KW-1185">Reference proteome</keyword>
<feature type="transmembrane region" description="Helical" evidence="1">
    <location>
        <begin position="85"/>
        <end position="107"/>
    </location>
</feature>
<proteinExistence type="predicted"/>
<feature type="transmembrane region" description="Helical" evidence="1">
    <location>
        <begin position="119"/>
        <end position="134"/>
    </location>
</feature>
<gene>
    <name evidence="2" type="ORF">CSSPTR1EN2_LOCUS2814</name>
</gene>
<dbReference type="PANTHER" id="PTHR34368">
    <property type="entry name" value="OS01G0962200 PROTEIN"/>
    <property type="match status" value="1"/>
</dbReference>
<feature type="transmembrane region" description="Helical" evidence="1">
    <location>
        <begin position="146"/>
        <end position="163"/>
    </location>
</feature>
<evidence type="ECO:0000256" key="1">
    <source>
        <dbReference type="SAM" id="Phobius"/>
    </source>
</evidence>
<evidence type="ECO:0000313" key="2">
    <source>
        <dbReference type="EMBL" id="CAK9195017.1"/>
    </source>
</evidence>
<reference evidence="2" key="1">
    <citation type="submission" date="2024-02" db="EMBL/GenBank/DDBJ databases">
        <authorList>
            <consortium name="ELIXIR-Norway"/>
            <consortium name="Elixir Norway"/>
        </authorList>
    </citation>
    <scope>NUCLEOTIDE SEQUENCE</scope>
</reference>
<evidence type="ECO:0000313" key="3">
    <source>
        <dbReference type="Proteomes" id="UP001497512"/>
    </source>
</evidence>
<protein>
    <recommendedName>
        <fullName evidence="4">Ceramidase</fullName>
    </recommendedName>
</protein>
<dbReference type="EMBL" id="OZ019902">
    <property type="protein sequence ID" value="CAK9195017.1"/>
    <property type="molecule type" value="Genomic_DNA"/>
</dbReference>
<dbReference type="Proteomes" id="UP001497512">
    <property type="component" value="Chromosome 10"/>
</dbReference>
<accession>A0ABP0TF47</accession>
<feature type="transmembrane region" description="Helical" evidence="1">
    <location>
        <begin position="229"/>
        <end position="247"/>
    </location>
</feature>
<keyword evidence="1" id="KW-1133">Transmembrane helix</keyword>
<sequence>MALDARGQRVVAWGTALLLFVVLMIVTPKIPQDQKYHQFADRRNFIGVPNTLNVISNFPFLVIGIVGLVLTIHGNNFGFSLKGEVLGWAAFFVGITATSFGSAYYHLNPNDARLVWDRLPMTIAFASVMAVFIIERIDETTGRDSLVPLLIAGAGSVAYWRFANDLRPYALVQFVPCLAIPIMAILLPPKYSHSSYWLWAAGWYLLAKIEEAYDMKFYRWTHFVVSGHTLKHLCAAMVPVMTIIMLSSRNVRNERQSLLERWKQQLGGISSSYGERESIVQKWRRYWNGRSVLDNETEALVQGAPLHPKL</sequence>
<keyword evidence="1" id="KW-0472">Membrane</keyword>
<feature type="transmembrane region" description="Helical" evidence="1">
    <location>
        <begin position="51"/>
        <end position="73"/>
    </location>
</feature>